<dbReference type="Proteomes" id="UP000549394">
    <property type="component" value="Unassembled WGS sequence"/>
</dbReference>
<comment type="caution">
    <text evidence="1">The sequence shown here is derived from an EMBL/GenBank/DDBJ whole genome shotgun (WGS) entry which is preliminary data.</text>
</comment>
<dbReference type="EMBL" id="CAJFCJ010000001">
    <property type="protein sequence ID" value="CAD5111105.1"/>
    <property type="molecule type" value="Genomic_DNA"/>
</dbReference>
<gene>
    <name evidence="1" type="ORF">DGYR_LOCUS439</name>
</gene>
<protein>
    <submittedName>
        <fullName evidence="1">DgyrCDS450</fullName>
    </submittedName>
</protein>
<evidence type="ECO:0000313" key="2">
    <source>
        <dbReference type="Proteomes" id="UP000549394"/>
    </source>
</evidence>
<organism evidence="1 2">
    <name type="scientific">Dimorphilus gyrociliatus</name>
    <dbReference type="NCBI Taxonomy" id="2664684"/>
    <lineage>
        <taxon>Eukaryota</taxon>
        <taxon>Metazoa</taxon>
        <taxon>Spiralia</taxon>
        <taxon>Lophotrochozoa</taxon>
        <taxon>Annelida</taxon>
        <taxon>Polychaeta</taxon>
        <taxon>Polychaeta incertae sedis</taxon>
        <taxon>Dinophilidae</taxon>
        <taxon>Dimorphilus</taxon>
    </lineage>
</organism>
<name>A0A7I8V4P1_9ANNE</name>
<keyword evidence="2" id="KW-1185">Reference proteome</keyword>
<evidence type="ECO:0000313" key="1">
    <source>
        <dbReference type="EMBL" id="CAD5111105.1"/>
    </source>
</evidence>
<reference evidence="1 2" key="1">
    <citation type="submission" date="2020-08" db="EMBL/GenBank/DDBJ databases">
        <authorList>
            <person name="Hejnol A."/>
        </authorList>
    </citation>
    <scope>NUCLEOTIDE SEQUENCE [LARGE SCALE GENOMIC DNA]</scope>
</reference>
<sequence>MDNDESDITLEFSSNFLSERVLSCSELGIYSLGTESSLYVLVPLLAESLSTDKKVRFRIDSFKHNDGIIKTIWCKTYVIILTTKYTIEYLRYGDGAKKFEDFEIKNKSDVELNNIVDICCIDAVQHFGILHENGIVSEWRLKGKEFCFEKSNRVPYTGSLLCCDSDFFVASSDGRVCQVGGCEIYDKQDSIPVQQIISDNSNGYWISKQLIVARCHEQTIVEQALIPTAFPPLSLFLNGSKLGCVTRNARVLFYENGDWSERVLKGNAVSGEWQCRGVHVSSLKAVLALALTPARTYCHLSNRTPFVVRILALEKPTSLSFGPDILLYMKMTANKLDHNEDARIKRFYDIFTSLQKGQHVGDWQHFDKNLQVDRIMEKATNGSVVRAHRRFLRKFFPKALPNTVDLEEEECLPCRSTTSGGQNVRTDTDFTDAKIRYFLSRLPFSGAVYARRCTTGILLNASTATSNF</sequence>
<proteinExistence type="predicted"/>
<dbReference type="AlphaFoldDB" id="A0A7I8V4P1"/>
<accession>A0A7I8V4P1</accession>